<sequence length="85" mass="9884">MWHGFGRKWLKLEDILSRDMTEFAKEQYQEFRKMLDTLTPYTAEVRGKRILDIGCGRLYPYTLLLHNLGNTVTGIDIVYTGINAS</sequence>
<dbReference type="InterPro" id="IPR029063">
    <property type="entry name" value="SAM-dependent_MTases_sf"/>
</dbReference>
<dbReference type="AlphaFoldDB" id="X1PA11"/>
<feature type="non-terminal residue" evidence="1">
    <location>
        <position position="85"/>
    </location>
</feature>
<gene>
    <name evidence="1" type="ORF">S06H3_36044</name>
</gene>
<organism evidence="1">
    <name type="scientific">marine sediment metagenome</name>
    <dbReference type="NCBI Taxonomy" id="412755"/>
    <lineage>
        <taxon>unclassified sequences</taxon>
        <taxon>metagenomes</taxon>
        <taxon>ecological metagenomes</taxon>
    </lineage>
</organism>
<dbReference type="SUPFAM" id="SSF53335">
    <property type="entry name" value="S-adenosyl-L-methionine-dependent methyltransferases"/>
    <property type="match status" value="1"/>
</dbReference>
<accession>X1PA11</accession>
<evidence type="ECO:0000313" key="1">
    <source>
        <dbReference type="EMBL" id="GAI27764.1"/>
    </source>
</evidence>
<proteinExistence type="predicted"/>
<evidence type="ECO:0008006" key="2">
    <source>
        <dbReference type="Google" id="ProtNLM"/>
    </source>
</evidence>
<comment type="caution">
    <text evidence="1">The sequence shown here is derived from an EMBL/GenBank/DDBJ whole genome shotgun (WGS) entry which is preliminary data.</text>
</comment>
<dbReference type="Gene3D" id="3.40.50.150">
    <property type="entry name" value="Vaccinia Virus protein VP39"/>
    <property type="match status" value="1"/>
</dbReference>
<reference evidence="1" key="1">
    <citation type="journal article" date="2014" name="Front. Microbiol.">
        <title>High frequency of phylogenetically diverse reductive dehalogenase-homologous genes in deep subseafloor sedimentary metagenomes.</title>
        <authorList>
            <person name="Kawai M."/>
            <person name="Futagami T."/>
            <person name="Toyoda A."/>
            <person name="Takaki Y."/>
            <person name="Nishi S."/>
            <person name="Hori S."/>
            <person name="Arai W."/>
            <person name="Tsubouchi T."/>
            <person name="Morono Y."/>
            <person name="Uchiyama I."/>
            <person name="Ito T."/>
            <person name="Fujiyama A."/>
            <person name="Inagaki F."/>
            <person name="Takami H."/>
        </authorList>
    </citation>
    <scope>NUCLEOTIDE SEQUENCE</scope>
    <source>
        <strain evidence="1">Expedition CK06-06</strain>
    </source>
</reference>
<dbReference type="EMBL" id="BARV01021801">
    <property type="protein sequence ID" value="GAI27764.1"/>
    <property type="molecule type" value="Genomic_DNA"/>
</dbReference>
<name>X1PA11_9ZZZZ</name>
<protein>
    <recommendedName>
        <fullName evidence="2">Methyltransferase type 11 domain-containing protein</fullName>
    </recommendedName>
</protein>